<dbReference type="InterPro" id="IPR024749">
    <property type="entry name" value="Collagen-bd_put"/>
</dbReference>
<feature type="signal peptide" evidence="1">
    <location>
        <begin position="1"/>
        <end position="21"/>
    </location>
</feature>
<feature type="domain" description="DUF5060" evidence="4">
    <location>
        <begin position="23"/>
        <end position="91"/>
    </location>
</feature>
<dbReference type="PANTHER" id="PTHR37836">
    <property type="entry name" value="LMO1036 PROTEIN"/>
    <property type="match status" value="1"/>
</dbReference>
<evidence type="ECO:0000313" key="5">
    <source>
        <dbReference type="EMBL" id="REG94532.1"/>
    </source>
</evidence>
<evidence type="ECO:0000259" key="4">
    <source>
        <dbReference type="Pfam" id="PF16586"/>
    </source>
</evidence>
<evidence type="ECO:0000259" key="3">
    <source>
        <dbReference type="Pfam" id="PF13204"/>
    </source>
</evidence>
<dbReference type="Proteomes" id="UP000256405">
    <property type="component" value="Unassembled WGS sequence"/>
</dbReference>
<dbReference type="OrthoDB" id="59486at2"/>
<feature type="chain" id="PRO_5017675388" evidence="1">
    <location>
        <begin position="22"/>
        <end position="543"/>
    </location>
</feature>
<organism evidence="5 6">
    <name type="scientific">Algoriphagus antarcticus</name>
    <dbReference type="NCBI Taxonomy" id="238540"/>
    <lineage>
        <taxon>Bacteria</taxon>
        <taxon>Pseudomonadati</taxon>
        <taxon>Bacteroidota</taxon>
        <taxon>Cytophagia</taxon>
        <taxon>Cytophagales</taxon>
        <taxon>Cyclobacteriaceae</taxon>
        <taxon>Algoriphagus</taxon>
    </lineage>
</organism>
<dbReference type="EMBL" id="QUNF01000001">
    <property type="protein sequence ID" value="REG94532.1"/>
    <property type="molecule type" value="Genomic_DNA"/>
</dbReference>
<protein>
    <submittedName>
        <fullName evidence="5">Collagenase-like protein with putative collagen-binding domain</fullName>
    </submittedName>
</protein>
<name>A0A3E0E8G6_9BACT</name>
<dbReference type="Pfam" id="PF13204">
    <property type="entry name" value="Apiosidase"/>
    <property type="match status" value="1"/>
</dbReference>
<proteinExistence type="predicted"/>
<dbReference type="InterPro" id="IPR025277">
    <property type="entry name" value="Apiosidase-like_cat_dom"/>
</dbReference>
<comment type="caution">
    <text evidence="5">The sequence shown here is derived from an EMBL/GenBank/DDBJ whole genome shotgun (WGS) entry which is preliminary data.</text>
</comment>
<evidence type="ECO:0000313" key="6">
    <source>
        <dbReference type="Proteomes" id="UP000256405"/>
    </source>
</evidence>
<dbReference type="InterPro" id="IPR032260">
    <property type="entry name" value="DUF5060"/>
</dbReference>
<dbReference type="Gene3D" id="3.20.20.80">
    <property type="entry name" value="Glycosidases"/>
    <property type="match status" value="1"/>
</dbReference>
<reference evidence="5 6" key="1">
    <citation type="submission" date="2018-08" db="EMBL/GenBank/DDBJ databases">
        <title>Genomic Encyclopedia of Archaeal and Bacterial Type Strains, Phase II (KMG-II): from individual species to whole genera.</title>
        <authorList>
            <person name="Goeker M."/>
        </authorList>
    </citation>
    <scope>NUCLEOTIDE SEQUENCE [LARGE SCALE GENOMIC DNA]</scope>
    <source>
        <strain evidence="5 6">DSM 15986</strain>
    </source>
</reference>
<gene>
    <name evidence="5" type="ORF">C8N25_101364</name>
</gene>
<feature type="domain" description="Putative collagen-binding" evidence="2">
    <location>
        <begin position="469"/>
        <end position="539"/>
    </location>
</feature>
<feature type="domain" description="Apiosidase-like catalytic" evidence="3">
    <location>
        <begin position="129"/>
        <end position="447"/>
    </location>
</feature>
<dbReference type="AlphaFoldDB" id="A0A3E0E8G6"/>
<dbReference type="PANTHER" id="PTHR37836:SF2">
    <property type="entry name" value="DUF4038 DOMAIN-CONTAINING PROTEIN"/>
    <property type="match status" value="1"/>
</dbReference>
<keyword evidence="6" id="KW-1185">Reference proteome</keyword>
<evidence type="ECO:0000256" key="1">
    <source>
        <dbReference type="SAM" id="SignalP"/>
    </source>
</evidence>
<dbReference type="RefSeq" id="WP_086542147.1">
    <property type="nucleotide sequence ID" value="NZ_MSSW01000042.1"/>
</dbReference>
<keyword evidence="1" id="KW-0732">Signal</keyword>
<dbReference type="InterPro" id="IPR013783">
    <property type="entry name" value="Ig-like_fold"/>
</dbReference>
<evidence type="ECO:0000259" key="2">
    <source>
        <dbReference type="Pfam" id="PF12904"/>
    </source>
</evidence>
<sequence>MISLRLFFIILFSLCHHFSFAQTAKYDRFEHTFSSSKDYENALYDVNTFDITFSSPSGREKTVRGFWDGGRNWKVRFMPDEVGVWNFRSISSDTNNSGLHEVKGTFECIENESELDIYQKGNLIQPKGTYHLSLADGTPFFWTACTAWNGALKSTDEEWDYYLNNRKAHHYNTIQLVTTQWRGGTSNAEGKVAFTGSGRITLDPTFFDRIDQKIEEANEKGLVVSPVILWALPFGEGSEFSPGYYLPIKEAVLLAKYIVARYQGNHVLWTLGGDGKYYGDLEERWKSIGSQVFGEGKHLGLVTLHPHGLSWIGDLYEDQEWYDVVTYQSSHSNEANTVNWINKGPVADRWQKIRPVPLINTEPNYEEIGFKITAKDVRNASYWSVFAAPISGITYGANGIWPWLRNGEEIENHGSSKGTHTWKESLDFYGSHQIGYLHEMISKFDWVKFRPANELLVEQPGDKVFNHFVSVVANEDKSTILVYSPVKQLVKLFVLDGIEYNVRWFDPVKNSYQAISLNKQGHVLEFENPLEQDMVLILERSEL</sequence>
<dbReference type="Gene3D" id="2.60.40.10">
    <property type="entry name" value="Immunoglobulins"/>
    <property type="match status" value="1"/>
</dbReference>
<dbReference type="Pfam" id="PF12904">
    <property type="entry name" value="Collagen_bind_2"/>
    <property type="match status" value="1"/>
</dbReference>
<dbReference type="Pfam" id="PF16586">
    <property type="entry name" value="DUF5060"/>
    <property type="match status" value="1"/>
</dbReference>
<accession>A0A3E0E8G6</accession>